<dbReference type="PANTHER" id="PTHR43806:SF11">
    <property type="entry name" value="CEREVISIN-RELATED"/>
    <property type="match status" value="1"/>
</dbReference>
<evidence type="ECO:0000256" key="2">
    <source>
        <dbReference type="ARBA" id="ARBA00022670"/>
    </source>
</evidence>
<dbReference type="RefSeq" id="WP_259867094.1">
    <property type="nucleotide sequence ID" value="NZ_CP073720.1"/>
</dbReference>
<feature type="signal peptide" evidence="7">
    <location>
        <begin position="1"/>
        <end position="24"/>
    </location>
</feature>
<dbReference type="InterPro" id="IPR050131">
    <property type="entry name" value="Peptidase_S8_subtilisin-like"/>
</dbReference>
<protein>
    <submittedName>
        <fullName evidence="9">S8 family serine peptidase</fullName>
    </submittedName>
</protein>
<name>A0ABY5WCX0_9ACTN</name>
<keyword evidence="10" id="KW-1185">Reference proteome</keyword>
<keyword evidence="7" id="KW-0732">Signal</keyword>
<dbReference type="Proteomes" id="UP001059617">
    <property type="component" value="Chromosome"/>
</dbReference>
<feature type="domain" description="Peptidase S8/S53" evidence="8">
    <location>
        <begin position="337"/>
        <end position="561"/>
    </location>
</feature>
<accession>A0ABY5WCX0</accession>
<comment type="caution">
    <text evidence="5">Lacks conserved residue(s) required for the propagation of feature annotation.</text>
</comment>
<evidence type="ECO:0000256" key="6">
    <source>
        <dbReference type="SAM" id="Phobius"/>
    </source>
</evidence>
<dbReference type="PANTHER" id="PTHR43806">
    <property type="entry name" value="PEPTIDASE S8"/>
    <property type="match status" value="1"/>
</dbReference>
<dbReference type="PROSITE" id="PS51892">
    <property type="entry name" value="SUBTILASE"/>
    <property type="match status" value="2"/>
</dbReference>
<keyword evidence="6" id="KW-0812">Transmembrane</keyword>
<dbReference type="InterPro" id="IPR000209">
    <property type="entry name" value="Peptidase_S8/S53_dom"/>
</dbReference>
<feature type="domain" description="Peptidase S8/S53" evidence="8">
    <location>
        <begin position="49"/>
        <end position="290"/>
    </location>
</feature>
<organism evidence="9 10">
    <name type="scientific">Dactylosporangium fulvum</name>
    <dbReference type="NCBI Taxonomy" id="53359"/>
    <lineage>
        <taxon>Bacteria</taxon>
        <taxon>Bacillati</taxon>
        <taxon>Actinomycetota</taxon>
        <taxon>Actinomycetes</taxon>
        <taxon>Micromonosporales</taxon>
        <taxon>Micromonosporaceae</taxon>
        <taxon>Dactylosporangium</taxon>
    </lineage>
</organism>
<keyword evidence="4" id="KW-0720">Serine protease</keyword>
<comment type="similarity">
    <text evidence="1 5">Belongs to the peptidase S8 family.</text>
</comment>
<evidence type="ECO:0000256" key="1">
    <source>
        <dbReference type="ARBA" id="ARBA00011073"/>
    </source>
</evidence>
<reference evidence="9" key="1">
    <citation type="submission" date="2021-04" db="EMBL/GenBank/DDBJ databases">
        <authorList>
            <person name="Hartkoorn R.C."/>
            <person name="Beaudoing E."/>
            <person name="Hot D."/>
        </authorList>
    </citation>
    <scope>NUCLEOTIDE SEQUENCE</scope>
    <source>
        <strain evidence="9">NRRL B-16292</strain>
    </source>
</reference>
<feature type="chain" id="PRO_5045110940" evidence="7">
    <location>
        <begin position="25"/>
        <end position="636"/>
    </location>
</feature>
<dbReference type="PRINTS" id="PR00723">
    <property type="entry name" value="SUBTILISIN"/>
</dbReference>
<dbReference type="EMBL" id="CP073720">
    <property type="protein sequence ID" value="UWP87171.1"/>
    <property type="molecule type" value="Genomic_DNA"/>
</dbReference>
<evidence type="ECO:0000256" key="4">
    <source>
        <dbReference type="ARBA" id="ARBA00022825"/>
    </source>
</evidence>
<dbReference type="Gene3D" id="3.40.50.200">
    <property type="entry name" value="Peptidase S8/S53 domain"/>
    <property type="match status" value="2"/>
</dbReference>
<dbReference type="SUPFAM" id="SSF52743">
    <property type="entry name" value="Subtilisin-like"/>
    <property type="match status" value="2"/>
</dbReference>
<evidence type="ECO:0000256" key="7">
    <source>
        <dbReference type="SAM" id="SignalP"/>
    </source>
</evidence>
<dbReference type="Pfam" id="PF00082">
    <property type="entry name" value="Peptidase_S8"/>
    <property type="match status" value="2"/>
</dbReference>
<gene>
    <name evidence="9" type="ORF">Dfulv_24195</name>
</gene>
<feature type="transmembrane region" description="Helical" evidence="6">
    <location>
        <begin position="609"/>
        <end position="630"/>
    </location>
</feature>
<evidence type="ECO:0000256" key="5">
    <source>
        <dbReference type="PROSITE-ProRule" id="PRU01240"/>
    </source>
</evidence>
<evidence type="ECO:0000259" key="8">
    <source>
        <dbReference type="Pfam" id="PF00082"/>
    </source>
</evidence>
<evidence type="ECO:0000256" key="3">
    <source>
        <dbReference type="ARBA" id="ARBA00022801"/>
    </source>
</evidence>
<keyword evidence="6" id="KW-1133">Transmembrane helix</keyword>
<dbReference type="InterPro" id="IPR015500">
    <property type="entry name" value="Peptidase_S8_subtilisin-rel"/>
</dbReference>
<evidence type="ECO:0000313" key="9">
    <source>
        <dbReference type="EMBL" id="UWP87171.1"/>
    </source>
</evidence>
<dbReference type="InterPro" id="IPR036852">
    <property type="entry name" value="Peptidase_S8/S53_dom_sf"/>
</dbReference>
<keyword evidence="6" id="KW-0472">Membrane</keyword>
<keyword evidence="3" id="KW-0378">Hydrolase</keyword>
<proteinExistence type="inferred from homology"/>
<evidence type="ECO:0000313" key="10">
    <source>
        <dbReference type="Proteomes" id="UP001059617"/>
    </source>
</evidence>
<keyword evidence="2" id="KW-0645">Protease</keyword>
<reference evidence="9" key="2">
    <citation type="submission" date="2022-09" db="EMBL/GenBank/DDBJ databases">
        <title>Biosynthetic gene clusters of Dactylosporangioum fulvum.</title>
        <authorList>
            <person name="Caradec T."/>
        </authorList>
    </citation>
    <scope>NUCLEOTIDE SEQUENCE</scope>
    <source>
        <strain evidence="9">NRRL B-16292</strain>
    </source>
</reference>
<sequence length="636" mass="63484">MRRPVFVLAAVLAVSGIAVAPARADVARPGEAWHVELLRLAEAHRLSRGDGVTVALLGDGVDDHRDLKGALLPAVDVATVKSTSGGHRSTHAAGLIAARGDGGTGLLGIAPRAKVLPVRVGAGTKERDPAAVARGIDAAVAARAGVIALPDPNTEVTGDLRRAVRAAVAAGAVVVAPAGLAWPVLPTVAALPGVVSVVATDRDRRPVANSQTGLDLDLAAPGDNLVSVARLASGDGHLTSAGTDLAPAVVAGVAALVRAKYPDASGPDVIRRLHVTALGPVQHNPQVGWGLVDPVTALTATLPVLPAAVAQDGGPARDQQWYLDALRVPQTQRVTRGAGVTIGFVGNGVDAGHPDLQGQVSSPAWYDGKGGDVRTDAPPGPVRDALAVDASGHTGVVSVMVAKGGTGLLGVAPEAEVVAVGGIGGADELTGPAVRWLTGRGVRVMLIPGGPLDQGSVEAVAGAVRRGAVVVRPAHPENPDLSGVLTVGAVDGTGERRAAAADLVAPGEPMLVAAAGQGGYTGAVEPDTAAAGYVAAVAALIRAARPDLDVAGVLNRLLRTASPASAVRPRIVDPFEAVTADVPATDRNPIGDPGPVHPDAVLPSEDGPLPAVATAAALLVAAAAVTVVLARRRRRV</sequence>